<dbReference type="OrthoDB" id="6127264at2759"/>
<evidence type="ECO:0000256" key="6">
    <source>
        <dbReference type="SAM" id="MobiDB-lite"/>
    </source>
</evidence>
<dbReference type="PANTHER" id="PTHR45656:SF4">
    <property type="entry name" value="PROTEIN CBR-CLEC-78"/>
    <property type="match status" value="1"/>
</dbReference>
<keyword evidence="7" id="KW-1133">Transmembrane helix</keyword>
<feature type="compositionally biased region" description="Polar residues" evidence="6">
    <location>
        <begin position="409"/>
        <end position="418"/>
    </location>
</feature>
<evidence type="ECO:0000313" key="10">
    <source>
        <dbReference type="Proteomes" id="UP000504617"/>
    </source>
</evidence>
<feature type="transmembrane region" description="Helical" evidence="7">
    <location>
        <begin position="352"/>
        <end position="374"/>
    </location>
</feature>
<dbReference type="RefSeq" id="XP_013921872.1">
    <property type="nucleotide sequence ID" value="XM_014066397.1"/>
</dbReference>
<keyword evidence="4 5" id="KW-1015">Disulfide bond</keyword>
<keyword evidence="10" id="KW-1185">Reference proteome</keyword>
<feature type="chain" id="PRO_5026868895" evidence="8">
    <location>
        <begin position="27"/>
        <end position="427"/>
    </location>
</feature>
<dbReference type="GeneID" id="106548899"/>
<dbReference type="PROSITE" id="PS50923">
    <property type="entry name" value="SUSHI"/>
    <property type="match status" value="4"/>
</dbReference>
<evidence type="ECO:0000256" key="8">
    <source>
        <dbReference type="SAM" id="SignalP"/>
    </source>
</evidence>
<feature type="region of interest" description="Disordered" evidence="6">
    <location>
        <begin position="383"/>
        <end position="427"/>
    </location>
</feature>
<protein>
    <submittedName>
        <fullName evidence="11">Membrane cofactor protein-like</fullName>
    </submittedName>
</protein>
<organism evidence="10 11">
    <name type="scientific">Thamnophis sirtalis</name>
    <dbReference type="NCBI Taxonomy" id="35019"/>
    <lineage>
        <taxon>Eukaryota</taxon>
        <taxon>Metazoa</taxon>
        <taxon>Chordata</taxon>
        <taxon>Craniata</taxon>
        <taxon>Vertebrata</taxon>
        <taxon>Euteleostomi</taxon>
        <taxon>Lepidosauria</taxon>
        <taxon>Squamata</taxon>
        <taxon>Bifurcata</taxon>
        <taxon>Unidentata</taxon>
        <taxon>Episquamata</taxon>
        <taxon>Toxicofera</taxon>
        <taxon>Serpentes</taxon>
        <taxon>Colubroidea</taxon>
        <taxon>Colubridae</taxon>
        <taxon>Natricinae</taxon>
        <taxon>Thamnophis</taxon>
    </lineage>
</organism>
<evidence type="ECO:0000256" key="2">
    <source>
        <dbReference type="ARBA" id="ARBA00022729"/>
    </source>
</evidence>
<dbReference type="InterPro" id="IPR035976">
    <property type="entry name" value="Sushi/SCR/CCP_sf"/>
</dbReference>
<dbReference type="FunFam" id="2.10.70.10:FF:000014">
    <property type="entry name" value="Membrane cofactor protein"/>
    <property type="match status" value="1"/>
</dbReference>
<feature type="signal peptide" evidence="8">
    <location>
        <begin position="1"/>
        <end position="26"/>
    </location>
</feature>
<reference evidence="11" key="1">
    <citation type="submission" date="2025-08" db="UniProtKB">
        <authorList>
            <consortium name="RefSeq"/>
        </authorList>
    </citation>
    <scope>IDENTIFICATION</scope>
    <source>
        <tissue evidence="11">Skeletal muscle</tissue>
    </source>
</reference>
<sequence length="427" mass="46208">MGLSFCSNGVATVVLILLILPSTVLCDCSTPTLPKSSTLKDSEPLKDNYASGTVLRLVCRPGYEYISGSRPSMTCSADGTWTAIAELCQGKRCPVPHLENGRIAKSVDLRLGETITLECDYGFRLVGEANLRCILRGGTVQWHRDIPFCEEIPCVRPTIISNGRYDAATGDAYVVGTVVLYRCDAGYSLIGKGTITCVATADGNNGQWDSPSPECKKVSCPRPNIRNGRLGTVYKPNYTYDDRVTLECNPGYTLVGSSWVRCDADNTWKPSLPRCDKTVATTKGTTPLPPFRPVPPFVPPPYVPPPPSPVPPPIPPTLAPPVDETTFIPMFPTQKRTIPTVDPGSGSGSGNIFGIVFGIICALLVLAALIFAAVRWWRQREVNAPPTSQVASEKENTMGDRRPQKIRSKSSGTAQLFNSVELKTGTR</sequence>
<proteinExistence type="predicted"/>
<feature type="domain" description="Sushi" evidence="9">
    <location>
        <begin position="91"/>
        <end position="151"/>
    </location>
</feature>
<dbReference type="AlphaFoldDB" id="A0A6I9YCL0"/>
<dbReference type="KEGG" id="tsr:106548899"/>
<keyword evidence="7" id="KW-0472">Membrane</keyword>
<accession>A0A6I9YCL0</accession>
<feature type="disulfide bond" evidence="5">
    <location>
        <begin position="154"/>
        <end position="197"/>
    </location>
</feature>
<dbReference type="InterPro" id="IPR051277">
    <property type="entry name" value="SEZ6_CSMD_C4BPB_Regulators"/>
</dbReference>
<keyword evidence="7" id="KW-0812">Transmembrane</keyword>
<dbReference type="PANTHER" id="PTHR45656">
    <property type="entry name" value="PROTEIN CBR-CLEC-78"/>
    <property type="match status" value="1"/>
</dbReference>
<dbReference type="SMART" id="SM00032">
    <property type="entry name" value="CCP"/>
    <property type="match status" value="4"/>
</dbReference>
<evidence type="ECO:0000256" key="5">
    <source>
        <dbReference type="PROSITE-ProRule" id="PRU00302"/>
    </source>
</evidence>
<dbReference type="SUPFAM" id="SSF57535">
    <property type="entry name" value="Complement control module/SCR domain"/>
    <property type="match status" value="4"/>
</dbReference>
<dbReference type="Gene3D" id="2.10.70.10">
    <property type="entry name" value="Complement Module, domain 1"/>
    <property type="match status" value="4"/>
</dbReference>
<evidence type="ECO:0000313" key="11">
    <source>
        <dbReference type="RefSeq" id="XP_013921872.1"/>
    </source>
</evidence>
<dbReference type="Pfam" id="PF00084">
    <property type="entry name" value="Sushi"/>
    <property type="match status" value="4"/>
</dbReference>
<feature type="domain" description="Sushi" evidence="9">
    <location>
        <begin position="152"/>
        <end position="217"/>
    </location>
</feature>
<comment type="caution">
    <text evidence="5">Lacks conserved residue(s) required for the propagation of feature annotation.</text>
</comment>
<dbReference type="InterPro" id="IPR000436">
    <property type="entry name" value="Sushi_SCR_CCP_dom"/>
</dbReference>
<dbReference type="Proteomes" id="UP000504617">
    <property type="component" value="Unplaced"/>
</dbReference>
<feature type="disulfide bond" evidence="5">
    <location>
        <begin position="248"/>
        <end position="275"/>
    </location>
</feature>
<keyword evidence="1 5" id="KW-0768">Sushi</keyword>
<feature type="domain" description="Sushi" evidence="9">
    <location>
        <begin position="26"/>
        <end position="90"/>
    </location>
</feature>
<evidence type="ECO:0000256" key="7">
    <source>
        <dbReference type="SAM" id="Phobius"/>
    </source>
</evidence>
<evidence type="ECO:0000256" key="1">
    <source>
        <dbReference type="ARBA" id="ARBA00022659"/>
    </source>
</evidence>
<evidence type="ECO:0000259" key="9">
    <source>
        <dbReference type="PROSITE" id="PS50923"/>
    </source>
</evidence>
<feature type="compositionally biased region" description="Basic and acidic residues" evidence="6">
    <location>
        <begin position="392"/>
        <end position="403"/>
    </location>
</feature>
<gene>
    <name evidence="11" type="primary">LOC106548899</name>
</gene>
<evidence type="ECO:0000256" key="3">
    <source>
        <dbReference type="ARBA" id="ARBA00022737"/>
    </source>
</evidence>
<keyword evidence="2 8" id="KW-0732">Signal</keyword>
<name>A0A6I9YCL0_9SAUR</name>
<feature type="domain" description="Sushi" evidence="9">
    <location>
        <begin position="218"/>
        <end position="277"/>
    </location>
</feature>
<evidence type="ECO:0000256" key="4">
    <source>
        <dbReference type="ARBA" id="ARBA00023157"/>
    </source>
</evidence>
<dbReference type="CDD" id="cd00033">
    <property type="entry name" value="CCP"/>
    <property type="match status" value="4"/>
</dbReference>
<keyword evidence="3" id="KW-0677">Repeat</keyword>